<evidence type="ECO:0000313" key="2">
    <source>
        <dbReference type="EMBL" id="EGT57053.1"/>
    </source>
</evidence>
<dbReference type="AlphaFoldDB" id="G0PHU6"/>
<dbReference type="PANTHER" id="PTHR47753">
    <property type="entry name" value="C-TYPE LECTIN-RELATED"/>
    <property type="match status" value="1"/>
</dbReference>
<dbReference type="PANTHER" id="PTHR47753:SF2">
    <property type="entry name" value="C-TYPE LECTIN DOMAIN-CONTAINING PROTEIN"/>
    <property type="match status" value="1"/>
</dbReference>
<dbReference type="HOGENOM" id="CLU_032076_1_0_1"/>
<dbReference type="SUPFAM" id="SSF56436">
    <property type="entry name" value="C-type lectin-like"/>
    <property type="match status" value="1"/>
</dbReference>
<evidence type="ECO:0000256" key="1">
    <source>
        <dbReference type="SAM" id="SignalP"/>
    </source>
</evidence>
<dbReference type="OrthoDB" id="9906043at2759"/>
<feature type="chain" id="PRO_5003407479" description="C-type lectin domain-containing protein" evidence="1">
    <location>
        <begin position="18"/>
        <end position="380"/>
    </location>
</feature>
<dbReference type="eggNOG" id="ENOG502R4S2">
    <property type="taxonomic scope" value="Eukaryota"/>
</dbReference>
<evidence type="ECO:0008006" key="4">
    <source>
        <dbReference type="Google" id="ProtNLM"/>
    </source>
</evidence>
<dbReference type="EMBL" id="GL380509">
    <property type="protein sequence ID" value="EGT57053.1"/>
    <property type="molecule type" value="Genomic_DNA"/>
</dbReference>
<reference evidence="3" key="1">
    <citation type="submission" date="2011-07" db="EMBL/GenBank/DDBJ databases">
        <authorList>
            <consortium name="Caenorhabditis brenneri Sequencing and Analysis Consortium"/>
            <person name="Wilson R.K."/>
        </authorList>
    </citation>
    <scope>NUCLEOTIDE SEQUENCE [LARGE SCALE GENOMIC DNA]</scope>
    <source>
        <strain evidence="3">PB2801</strain>
    </source>
</reference>
<keyword evidence="1" id="KW-0732">Signal</keyword>
<feature type="signal peptide" evidence="1">
    <location>
        <begin position="1"/>
        <end position="17"/>
    </location>
</feature>
<dbReference type="InterPro" id="IPR016186">
    <property type="entry name" value="C-type_lectin-like/link_sf"/>
</dbReference>
<organism evidence="3">
    <name type="scientific">Caenorhabditis brenneri</name>
    <name type="common">Nematode worm</name>
    <dbReference type="NCBI Taxonomy" id="135651"/>
    <lineage>
        <taxon>Eukaryota</taxon>
        <taxon>Metazoa</taxon>
        <taxon>Ecdysozoa</taxon>
        <taxon>Nematoda</taxon>
        <taxon>Chromadorea</taxon>
        <taxon>Rhabditida</taxon>
        <taxon>Rhabditina</taxon>
        <taxon>Rhabditomorpha</taxon>
        <taxon>Rhabditoidea</taxon>
        <taxon>Rhabditidae</taxon>
        <taxon>Peloderinae</taxon>
        <taxon>Caenorhabditis</taxon>
    </lineage>
</organism>
<name>G0PHU6_CAEBE</name>
<dbReference type="Gene3D" id="3.10.100.10">
    <property type="entry name" value="Mannose-Binding Protein A, subunit A"/>
    <property type="match status" value="1"/>
</dbReference>
<sequence>MKTIHWFLLSLITCVNGQDKSFESFCKFYGGKYQARNGIKDIRGDHCELALQPERNVEYDPHEHHHHFDQQAPYHVHGANYLTSKTICNIGVTLICPDGWIQYFGRCYFMEKRMMSFDEAEKFCEAKKATLPMIHREVLIRYWYEYFTNVHQIWARSTEPTVSDLIHDKGPHLMIAFDGYPYSLPPKSLLKVDGSIVKAMVLCESTPPITMAHLDYLRKRYFEIYYPSIMTEEGLFIRTTSKRVFNQDSKVDDDYCRGVVKAFMPLIGITVKSAKITADFLRNLGEIHRKEKIPEVFYRTSVHYSGGEKERKQPKCQVDQNPIKRFNVDPGLWNDQQPEVVCDAATYSTAIRLSEYEQDPKLEVFSDARYAPIYCQITVD</sequence>
<proteinExistence type="predicted"/>
<accession>G0PHU6</accession>
<gene>
    <name evidence="2" type="ORF">CAEBREN_32257</name>
</gene>
<dbReference type="STRING" id="135651.G0PHU6"/>
<protein>
    <recommendedName>
        <fullName evidence="4">C-type lectin domain-containing protein</fullName>
    </recommendedName>
</protein>
<keyword evidence="3" id="KW-1185">Reference proteome</keyword>
<dbReference type="InterPro" id="IPR016187">
    <property type="entry name" value="CTDL_fold"/>
</dbReference>
<dbReference type="InParanoid" id="G0PHU6"/>
<evidence type="ECO:0000313" key="3">
    <source>
        <dbReference type="Proteomes" id="UP000008068"/>
    </source>
</evidence>
<dbReference type="Proteomes" id="UP000008068">
    <property type="component" value="Unassembled WGS sequence"/>
</dbReference>